<dbReference type="GO" id="GO:0006508">
    <property type="term" value="P:proteolysis"/>
    <property type="evidence" value="ECO:0007669"/>
    <property type="project" value="UniProtKB-KW"/>
</dbReference>
<feature type="transmembrane region" description="Helical" evidence="7">
    <location>
        <begin position="281"/>
        <end position="302"/>
    </location>
</feature>
<keyword evidence="10" id="KW-1185">Reference proteome</keyword>
<dbReference type="InterPro" id="IPR001915">
    <property type="entry name" value="Peptidase_M48"/>
</dbReference>
<gene>
    <name evidence="9" type="ORF">HNR07_004360</name>
</gene>
<feature type="domain" description="Peptidase M48" evidence="8">
    <location>
        <begin position="117"/>
        <end position="193"/>
    </location>
</feature>
<evidence type="ECO:0000259" key="8">
    <source>
        <dbReference type="Pfam" id="PF01435"/>
    </source>
</evidence>
<dbReference type="GO" id="GO:0046872">
    <property type="term" value="F:metal ion binding"/>
    <property type="evidence" value="ECO:0007669"/>
    <property type="project" value="UniProtKB-KW"/>
</dbReference>
<dbReference type="AlphaFoldDB" id="A0A840WCW0"/>
<evidence type="ECO:0000256" key="4">
    <source>
        <dbReference type="ARBA" id="ARBA00022833"/>
    </source>
</evidence>
<dbReference type="PANTHER" id="PTHR34978:SF3">
    <property type="entry name" value="SLR0241 PROTEIN"/>
    <property type="match status" value="1"/>
</dbReference>
<keyword evidence="2" id="KW-0479">Metal-binding</keyword>
<evidence type="ECO:0000313" key="9">
    <source>
        <dbReference type="EMBL" id="MBB5493223.1"/>
    </source>
</evidence>
<evidence type="ECO:0000256" key="5">
    <source>
        <dbReference type="ARBA" id="ARBA00023049"/>
    </source>
</evidence>
<keyword evidence="7" id="KW-1133">Transmembrane helix</keyword>
<dbReference type="GO" id="GO:0004222">
    <property type="term" value="F:metalloendopeptidase activity"/>
    <property type="evidence" value="ECO:0007669"/>
    <property type="project" value="InterPro"/>
</dbReference>
<keyword evidence="4 6" id="KW-0862">Zinc</keyword>
<evidence type="ECO:0000256" key="3">
    <source>
        <dbReference type="ARBA" id="ARBA00022801"/>
    </source>
</evidence>
<keyword evidence="7" id="KW-0812">Transmembrane</keyword>
<keyword evidence="5 6" id="KW-0482">Metalloprotease</keyword>
<dbReference type="Proteomes" id="UP000579647">
    <property type="component" value="Unassembled WGS sequence"/>
</dbReference>
<evidence type="ECO:0000256" key="6">
    <source>
        <dbReference type="RuleBase" id="RU003983"/>
    </source>
</evidence>
<evidence type="ECO:0000256" key="2">
    <source>
        <dbReference type="ARBA" id="ARBA00022723"/>
    </source>
</evidence>
<dbReference type="RefSeq" id="WP_184366517.1">
    <property type="nucleotide sequence ID" value="NZ_BAAAKM010000007.1"/>
</dbReference>
<dbReference type="PANTHER" id="PTHR34978">
    <property type="entry name" value="POSSIBLE SENSOR-TRANSDUCER PROTEIN BLAR"/>
    <property type="match status" value="1"/>
</dbReference>
<keyword evidence="7" id="KW-0472">Membrane</keyword>
<dbReference type="Pfam" id="PF01435">
    <property type="entry name" value="Peptidase_M48"/>
    <property type="match status" value="1"/>
</dbReference>
<sequence length="317" mass="33853">MIWSLAALAALLLWSVVGPRVLRGFQRRARPTARVMVHLWTLATALWLLACFLLLAILVTRVMGPGVKSFVFACVDLLQAIHDNGAENGVLAALLLGAVGLARLTWTALRRRSAGNAWTREHVRRLKSGGRLRTLHTDRVWVLPTSETAAYCLPGRQFGIVVTQGALDSLTPAELSAVLAHERAHLSGRHHILVGWARLLDNAFPAVPLLRAAASELPELVEWAADDQAARETGPHVLAHALGVMARAQSRTQGAEPALAAAGACPVRRVRRQLQPAAPPAGWAANAAAALVVVLPLALTALATLLNVVLPYCDCVG</sequence>
<feature type="transmembrane region" description="Helical" evidence="7">
    <location>
        <begin position="35"/>
        <end position="59"/>
    </location>
</feature>
<comment type="caution">
    <text evidence="9">The sequence shown here is derived from an EMBL/GenBank/DDBJ whole genome shotgun (WGS) entry which is preliminary data.</text>
</comment>
<protein>
    <submittedName>
        <fullName evidence="9">Zn-dependent protease with chaperone function</fullName>
    </submittedName>
</protein>
<reference evidence="9 10" key="1">
    <citation type="submission" date="2020-08" db="EMBL/GenBank/DDBJ databases">
        <title>Sequencing the genomes of 1000 actinobacteria strains.</title>
        <authorList>
            <person name="Klenk H.-P."/>
        </authorList>
    </citation>
    <scope>NUCLEOTIDE SEQUENCE [LARGE SCALE GENOMIC DNA]</scope>
    <source>
        <strain evidence="9 10">DSM 44598</strain>
    </source>
</reference>
<keyword evidence="1 6" id="KW-0645">Protease</keyword>
<accession>A0A840WCW0</accession>
<organism evidence="9 10">
    <name type="scientific">Nocardiopsis metallicus</name>
    <dbReference type="NCBI Taxonomy" id="179819"/>
    <lineage>
        <taxon>Bacteria</taxon>
        <taxon>Bacillati</taxon>
        <taxon>Actinomycetota</taxon>
        <taxon>Actinomycetes</taxon>
        <taxon>Streptosporangiales</taxon>
        <taxon>Nocardiopsidaceae</taxon>
        <taxon>Nocardiopsis</taxon>
    </lineage>
</organism>
<dbReference type="Gene3D" id="3.30.2010.10">
    <property type="entry name" value="Metalloproteases ('zincins'), catalytic domain"/>
    <property type="match status" value="1"/>
</dbReference>
<keyword evidence="3 6" id="KW-0378">Hydrolase</keyword>
<evidence type="ECO:0000313" key="10">
    <source>
        <dbReference type="Proteomes" id="UP000579647"/>
    </source>
</evidence>
<evidence type="ECO:0000256" key="7">
    <source>
        <dbReference type="SAM" id="Phobius"/>
    </source>
</evidence>
<evidence type="ECO:0000256" key="1">
    <source>
        <dbReference type="ARBA" id="ARBA00022670"/>
    </source>
</evidence>
<comment type="cofactor">
    <cofactor evidence="6">
        <name>Zn(2+)</name>
        <dbReference type="ChEBI" id="CHEBI:29105"/>
    </cofactor>
    <text evidence="6">Binds 1 zinc ion per subunit.</text>
</comment>
<dbReference type="CDD" id="cd07326">
    <property type="entry name" value="M56_BlaR1_MecR1_like"/>
    <property type="match status" value="1"/>
</dbReference>
<dbReference type="EMBL" id="JACHDO010000001">
    <property type="protein sequence ID" value="MBB5493223.1"/>
    <property type="molecule type" value="Genomic_DNA"/>
</dbReference>
<name>A0A840WCW0_9ACTN</name>
<feature type="transmembrane region" description="Helical" evidence="7">
    <location>
        <begin position="88"/>
        <end position="106"/>
    </location>
</feature>
<comment type="similarity">
    <text evidence="6">Belongs to the peptidase M48 family.</text>
</comment>
<dbReference type="InterPro" id="IPR052173">
    <property type="entry name" value="Beta-lactam_resp_regulator"/>
</dbReference>
<proteinExistence type="inferred from homology"/>